<proteinExistence type="predicted"/>
<gene>
    <name evidence="2" type="ORF">KDK67_11100</name>
</gene>
<feature type="domain" description="M23ase beta-sheet core" evidence="1">
    <location>
        <begin position="2"/>
        <end position="44"/>
    </location>
</feature>
<sequence length="58" mass="6343">MKYLIIRNHSGLFCKYGELGTSNVKVGDTVEAGQLIGHVGSVLNSKMIARMLSNIYKS</sequence>
<dbReference type="InterPro" id="IPR016047">
    <property type="entry name" value="M23ase_b-sheet_dom"/>
</dbReference>
<dbReference type="Gene3D" id="2.70.70.10">
    <property type="entry name" value="Glucose Permease (Domain IIA)"/>
    <property type="match status" value="1"/>
</dbReference>
<accession>A0A9E4ZH01</accession>
<reference evidence="2" key="2">
    <citation type="submission" date="2021-04" db="EMBL/GenBank/DDBJ databases">
        <authorList>
            <person name="Dong X."/>
        </authorList>
    </citation>
    <scope>NUCLEOTIDE SEQUENCE</scope>
    <source>
        <strain evidence="2">LLY</strain>
    </source>
</reference>
<evidence type="ECO:0000259" key="1">
    <source>
        <dbReference type="Pfam" id="PF01551"/>
    </source>
</evidence>
<dbReference type="SUPFAM" id="SSF51261">
    <property type="entry name" value="Duplicated hybrid motif"/>
    <property type="match status" value="1"/>
</dbReference>
<keyword evidence="3" id="KW-1185">Reference proteome</keyword>
<name>A0A9E4ZH01_9EURY</name>
<dbReference type="EMBL" id="JAGSOI010000054">
    <property type="protein sequence ID" value="MCM1987517.1"/>
    <property type="molecule type" value="Genomic_DNA"/>
</dbReference>
<evidence type="ECO:0000313" key="2">
    <source>
        <dbReference type="EMBL" id="MCM1987517.1"/>
    </source>
</evidence>
<organism evidence="2 3">
    <name type="scientific">Methanococcoides seepicolus</name>
    <dbReference type="NCBI Taxonomy" id="2828780"/>
    <lineage>
        <taxon>Archaea</taxon>
        <taxon>Methanobacteriati</taxon>
        <taxon>Methanobacteriota</taxon>
        <taxon>Stenosarchaea group</taxon>
        <taxon>Methanomicrobia</taxon>
        <taxon>Methanosarcinales</taxon>
        <taxon>Methanosarcinaceae</taxon>
        <taxon>Methanococcoides</taxon>
    </lineage>
</organism>
<dbReference type="InterPro" id="IPR011055">
    <property type="entry name" value="Dup_hybrid_motif"/>
</dbReference>
<dbReference type="Proteomes" id="UP001056766">
    <property type="component" value="Unassembled WGS sequence"/>
</dbReference>
<dbReference type="RefSeq" id="WP_250868871.1">
    <property type="nucleotide sequence ID" value="NZ_JAGSOI010000054.1"/>
</dbReference>
<dbReference type="CDD" id="cd12797">
    <property type="entry name" value="M23_peptidase"/>
    <property type="match status" value="1"/>
</dbReference>
<evidence type="ECO:0000313" key="3">
    <source>
        <dbReference type="Proteomes" id="UP001056766"/>
    </source>
</evidence>
<reference evidence="2" key="1">
    <citation type="journal article" date="2021" name="mSystems">
        <title>Bacteria and Archaea Synergistically Convert Glycine Betaine to Biogenic Methane in the Formosa Cold Seep of the South China Sea.</title>
        <authorList>
            <person name="Li L."/>
            <person name="Zhang W."/>
            <person name="Zhang S."/>
            <person name="Song L."/>
            <person name="Sun Q."/>
            <person name="Zhang H."/>
            <person name="Xiang H."/>
            <person name="Dong X."/>
        </authorList>
    </citation>
    <scope>NUCLEOTIDE SEQUENCE</scope>
    <source>
        <strain evidence="2">LLY</strain>
    </source>
</reference>
<protein>
    <submittedName>
        <fullName evidence="2">Peptidoglycan DD-metalloendopeptidase family protein</fullName>
    </submittedName>
</protein>
<dbReference type="AlphaFoldDB" id="A0A9E4ZH01"/>
<dbReference type="Pfam" id="PF01551">
    <property type="entry name" value="Peptidase_M23"/>
    <property type="match status" value="1"/>
</dbReference>
<comment type="caution">
    <text evidence="2">The sequence shown here is derived from an EMBL/GenBank/DDBJ whole genome shotgun (WGS) entry which is preliminary data.</text>
</comment>